<comment type="similarity">
    <text evidence="6">Belongs to the RnfG family.</text>
</comment>
<protein>
    <recommendedName>
        <fullName evidence="6">Ion-translocating oxidoreductase complex subunit G</fullName>
        <ecNumber evidence="6">7.-.-.-</ecNumber>
    </recommendedName>
    <alternativeName>
        <fullName evidence="6">Rnf electron transport complex subunit G</fullName>
    </alternativeName>
</protein>
<comment type="subcellular location">
    <subcellularLocation>
        <location evidence="6">Cell inner membrane</location>
        <topology evidence="6">Single-pass membrane protein</topology>
    </subcellularLocation>
</comment>
<dbReference type="SMART" id="SM00900">
    <property type="entry name" value="FMN_bind"/>
    <property type="match status" value="1"/>
</dbReference>
<comment type="caution">
    <text evidence="9">The sequence shown here is derived from an EMBL/GenBank/DDBJ whole genome shotgun (WGS) entry which is preliminary data.</text>
</comment>
<evidence type="ECO:0000256" key="5">
    <source>
        <dbReference type="ARBA" id="ARBA00022982"/>
    </source>
</evidence>
<dbReference type="GO" id="GO:0022900">
    <property type="term" value="P:electron transport chain"/>
    <property type="evidence" value="ECO:0007669"/>
    <property type="project" value="UniProtKB-UniRule"/>
</dbReference>
<dbReference type="Proteomes" id="UP000322981">
    <property type="component" value="Unassembled WGS sequence"/>
</dbReference>
<comment type="function">
    <text evidence="6">Part of a membrane-bound complex that couples electron transfer with translocation of ions across the membrane.</text>
</comment>
<evidence type="ECO:0000256" key="1">
    <source>
        <dbReference type="ARBA" id="ARBA00022448"/>
    </source>
</evidence>
<dbReference type="GO" id="GO:0005886">
    <property type="term" value="C:plasma membrane"/>
    <property type="evidence" value="ECO:0007669"/>
    <property type="project" value="UniProtKB-SubCell"/>
</dbReference>
<keyword evidence="6" id="KW-1003">Cell membrane</keyword>
<keyword evidence="6 7" id="KW-0472">Membrane</keyword>
<dbReference type="HAMAP" id="MF_00479">
    <property type="entry name" value="RsxG_RnfG"/>
    <property type="match status" value="1"/>
</dbReference>
<name>A0A5M8FRE1_9GAMM</name>
<evidence type="ECO:0000256" key="6">
    <source>
        <dbReference type="HAMAP-Rule" id="MF_00479"/>
    </source>
</evidence>
<evidence type="ECO:0000313" key="9">
    <source>
        <dbReference type="EMBL" id="KAA6183792.1"/>
    </source>
</evidence>
<evidence type="ECO:0000259" key="8">
    <source>
        <dbReference type="SMART" id="SM00900"/>
    </source>
</evidence>
<feature type="transmembrane region" description="Helical" evidence="7">
    <location>
        <begin position="20"/>
        <end position="40"/>
    </location>
</feature>
<dbReference type="PANTHER" id="PTHR36118:SF1">
    <property type="entry name" value="ION-TRANSLOCATING OXIDOREDUCTASE COMPLEX SUBUNIT G"/>
    <property type="match status" value="1"/>
</dbReference>
<dbReference type="EC" id="7.-.-.-" evidence="6"/>
<proteinExistence type="inferred from homology"/>
<sequence length="230" mass="24342">MNIKVEVQAQQPATPSWAMLRTLAGIALLSGLLVVLIYQYTKPIIAENQRVLTEQAVFEVLPGAVTKVDLRLTDAGLSPADAGTEGLRLFAGFNADGTLRGVAFPAAARGYQDIIEFLFGYDPACACIIGSKVLRSTETPGLGDKIDTDPAFLQNFEALDARLNAAGTGLANAIVLVKHGTKTEPWQIDGISGATISGNAMARALNQSAQQIVPVIQRDRDVLSAATPRP</sequence>
<keyword evidence="6 7" id="KW-0812">Transmembrane</keyword>
<dbReference type="AlphaFoldDB" id="A0A5M8FRE1"/>
<keyword evidence="1 6" id="KW-0813">Transport</keyword>
<keyword evidence="4 6" id="KW-0288">FMN</keyword>
<keyword evidence="10" id="KW-1185">Reference proteome</keyword>
<dbReference type="PANTHER" id="PTHR36118">
    <property type="entry name" value="ION-TRANSLOCATING OXIDOREDUCTASE COMPLEX SUBUNIT G"/>
    <property type="match status" value="1"/>
</dbReference>
<keyword evidence="2 6" id="KW-0597">Phosphoprotein</keyword>
<keyword evidence="3 6" id="KW-0285">Flavoprotein</keyword>
<keyword evidence="6 7" id="KW-1133">Transmembrane helix</keyword>
<evidence type="ECO:0000256" key="3">
    <source>
        <dbReference type="ARBA" id="ARBA00022630"/>
    </source>
</evidence>
<gene>
    <name evidence="6" type="primary">rnfG</name>
    <name evidence="9" type="ORF">F2Q65_14665</name>
</gene>
<dbReference type="GO" id="GO:0009055">
    <property type="term" value="F:electron transfer activity"/>
    <property type="evidence" value="ECO:0007669"/>
    <property type="project" value="InterPro"/>
</dbReference>
<comment type="cofactor">
    <cofactor evidence="6">
        <name>FMN</name>
        <dbReference type="ChEBI" id="CHEBI:58210"/>
    </cofactor>
</comment>
<dbReference type="InterPro" id="IPR010209">
    <property type="entry name" value="Ion_transpt_RnfG/RsxG"/>
</dbReference>
<dbReference type="OrthoDB" id="9794010at2"/>
<feature type="modified residue" description="FMN phosphoryl threonine" evidence="6">
    <location>
        <position position="195"/>
    </location>
</feature>
<dbReference type="EMBL" id="VWXX01000028">
    <property type="protein sequence ID" value="KAA6183792.1"/>
    <property type="molecule type" value="Genomic_DNA"/>
</dbReference>
<evidence type="ECO:0000256" key="4">
    <source>
        <dbReference type="ARBA" id="ARBA00022643"/>
    </source>
</evidence>
<feature type="domain" description="FMN-binding" evidence="8">
    <location>
        <begin position="110"/>
        <end position="212"/>
    </location>
</feature>
<dbReference type="RefSeq" id="WP_150094159.1">
    <property type="nucleotide sequence ID" value="NZ_JBFUOH010000031.1"/>
</dbReference>
<reference evidence="9 10" key="1">
    <citation type="submission" date="2019-09" db="EMBL/GenBank/DDBJ databases">
        <title>Whole-genome sequence of the purple sulfur bacterium Thiohalocapsa marina DSM 19078.</title>
        <authorList>
            <person name="Kyndt J.A."/>
            <person name="Meyer T.E."/>
        </authorList>
    </citation>
    <scope>NUCLEOTIDE SEQUENCE [LARGE SCALE GENOMIC DNA]</scope>
    <source>
        <strain evidence="9 10">DSM 19078</strain>
    </source>
</reference>
<evidence type="ECO:0000256" key="2">
    <source>
        <dbReference type="ARBA" id="ARBA00022553"/>
    </source>
</evidence>
<keyword evidence="6" id="KW-1278">Translocase</keyword>
<dbReference type="InterPro" id="IPR007329">
    <property type="entry name" value="FMN-bd"/>
</dbReference>
<dbReference type="Pfam" id="PF04205">
    <property type="entry name" value="FMN_bind"/>
    <property type="match status" value="1"/>
</dbReference>
<organism evidence="9 10">
    <name type="scientific">Thiohalocapsa marina</name>
    <dbReference type="NCBI Taxonomy" id="424902"/>
    <lineage>
        <taxon>Bacteria</taxon>
        <taxon>Pseudomonadati</taxon>
        <taxon>Pseudomonadota</taxon>
        <taxon>Gammaproteobacteria</taxon>
        <taxon>Chromatiales</taxon>
        <taxon>Chromatiaceae</taxon>
        <taxon>Thiohalocapsa</taxon>
    </lineage>
</organism>
<accession>A0A5M8FRE1</accession>
<evidence type="ECO:0000256" key="7">
    <source>
        <dbReference type="SAM" id="Phobius"/>
    </source>
</evidence>
<evidence type="ECO:0000313" key="10">
    <source>
        <dbReference type="Proteomes" id="UP000322981"/>
    </source>
</evidence>
<keyword evidence="6" id="KW-0997">Cell inner membrane</keyword>
<comment type="subunit">
    <text evidence="6">The complex is composed of six subunits: RnfA, RnfB, RnfC, RnfD, RnfE and RnfG.</text>
</comment>
<keyword evidence="5 6" id="KW-0249">Electron transport</keyword>
<dbReference type="GO" id="GO:0010181">
    <property type="term" value="F:FMN binding"/>
    <property type="evidence" value="ECO:0007669"/>
    <property type="project" value="InterPro"/>
</dbReference>